<dbReference type="PANTHER" id="PTHR43476">
    <property type="entry name" value="3-(3-HYDROXY-PHENYL)PROPIONATE/3-HYDROXYCINNAMIC ACID HYDROXYLASE"/>
    <property type="match status" value="1"/>
</dbReference>
<dbReference type="Pfam" id="PF01494">
    <property type="entry name" value="FAD_binding_3"/>
    <property type="match status" value="1"/>
</dbReference>
<dbReference type="Gene3D" id="3.50.50.60">
    <property type="entry name" value="FAD/NAD(P)-binding domain"/>
    <property type="match status" value="1"/>
</dbReference>
<feature type="domain" description="FAD-binding" evidence="2">
    <location>
        <begin position="7"/>
        <end position="346"/>
    </location>
</feature>
<dbReference type="RefSeq" id="WP_169294561.1">
    <property type="nucleotide sequence ID" value="NZ_JAHSPR010000005.1"/>
</dbReference>
<name>A0ABS6NNG2_9BURK</name>
<protein>
    <submittedName>
        <fullName evidence="3">Bifunctional 3-(3-hydroxy-phenyl)propionate/3-hydroxycinnamic acid hydroxylase</fullName>
    </submittedName>
</protein>
<accession>A0ABS6NNG2</accession>
<dbReference type="NCBIfam" id="NF004829">
    <property type="entry name" value="PRK06183.1-3"/>
    <property type="match status" value="1"/>
</dbReference>
<keyword evidence="1" id="KW-0560">Oxidoreductase</keyword>
<dbReference type="SUPFAM" id="SSF51905">
    <property type="entry name" value="FAD/NAD(P)-binding domain"/>
    <property type="match status" value="1"/>
</dbReference>
<dbReference type="Proteomes" id="UP000722165">
    <property type="component" value="Unassembled WGS sequence"/>
</dbReference>
<comment type="caution">
    <text evidence="3">The sequence shown here is derived from an EMBL/GenBank/DDBJ whole genome shotgun (WGS) entry which is preliminary data.</text>
</comment>
<dbReference type="InterPro" id="IPR050631">
    <property type="entry name" value="PheA/TfdB_FAD_monoxygenase"/>
</dbReference>
<evidence type="ECO:0000256" key="1">
    <source>
        <dbReference type="ARBA" id="ARBA00023002"/>
    </source>
</evidence>
<gene>
    <name evidence="3" type="ORF">KU392_07905</name>
</gene>
<evidence type="ECO:0000313" key="3">
    <source>
        <dbReference type="EMBL" id="MBV4397169.1"/>
    </source>
</evidence>
<dbReference type="PRINTS" id="PR00420">
    <property type="entry name" value="RNGMNOXGNASE"/>
</dbReference>
<sequence>MTDKKLYDVAIIGYGPVGATLAGLLGQEGLKVLVLDREAAIYPLPRAIHFDGEVMRIFQSLGLKDKVLEISRPGIHGMHFLNAEGETLLVRAGSAGNGPNGCANNYYFHQPHLEVLLREKVASHPNVTVKLKSELTGLQEQNDHVVLTVHNHQTQSSEQYQAKYVVGCDGARSFVRTTMGSPMENLGLRQQWLVFDVLLKEDVQLSPYTIQHCDPARPMTYCNVVGNRRRWEIMVMPDDNQEELVKPENIWKMLERWISPEQADLERAVIYTFNSLIAEGWRKGRLMLAGDAAHQTPPFLGQGLCAGIRDAANLYWKLKAVIAGNASDVILDTYESERSAHVHEVIGLAVYLGSIIQTTDPEKAAERDRRFREDASREFFMPVSKLGEGLWDGQQQAGGQLFFQPKNEEGIALDDLVGNRFAILYTSQASLPNLTGVLPENMDIVPVQMDCKEVGEWLADKNADFVVLRPDRYVLGTGKNEAQLQALLSLVPYCGLS</sequence>
<dbReference type="EMBL" id="JAHSPR010000005">
    <property type="protein sequence ID" value="MBV4397169.1"/>
    <property type="molecule type" value="Genomic_DNA"/>
</dbReference>
<dbReference type="PANTHER" id="PTHR43476:SF3">
    <property type="entry name" value="FAD-BINDING MONOOXYGENASE"/>
    <property type="match status" value="1"/>
</dbReference>
<organism evidence="3 4">
    <name type="scientific">Advenella alkanexedens</name>
    <dbReference type="NCBI Taxonomy" id="1481665"/>
    <lineage>
        <taxon>Bacteria</taxon>
        <taxon>Pseudomonadati</taxon>
        <taxon>Pseudomonadota</taxon>
        <taxon>Betaproteobacteria</taxon>
        <taxon>Burkholderiales</taxon>
        <taxon>Alcaligenaceae</taxon>
    </lineage>
</organism>
<dbReference type="InterPro" id="IPR036188">
    <property type="entry name" value="FAD/NAD-bd_sf"/>
</dbReference>
<evidence type="ECO:0000259" key="2">
    <source>
        <dbReference type="Pfam" id="PF01494"/>
    </source>
</evidence>
<keyword evidence="4" id="KW-1185">Reference proteome</keyword>
<dbReference type="InterPro" id="IPR002938">
    <property type="entry name" value="FAD-bd"/>
</dbReference>
<dbReference type="Gene3D" id="3.30.9.10">
    <property type="entry name" value="D-Amino Acid Oxidase, subunit A, domain 2"/>
    <property type="match status" value="1"/>
</dbReference>
<proteinExistence type="predicted"/>
<reference evidence="3 4" key="1">
    <citation type="submission" date="2021-06" db="EMBL/GenBank/DDBJ databases">
        <authorList>
            <person name="Lu T."/>
            <person name="Wang Q."/>
            <person name="Han X."/>
        </authorList>
    </citation>
    <scope>NUCLEOTIDE SEQUENCE [LARGE SCALE GENOMIC DNA]</scope>
    <source>
        <strain evidence="3 4">LAM0050</strain>
    </source>
</reference>
<evidence type="ECO:0000313" key="4">
    <source>
        <dbReference type="Proteomes" id="UP000722165"/>
    </source>
</evidence>